<comment type="caution">
    <text evidence="2">The sequence shown here is derived from an EMBL/GenBank/DDBJ whole genome shotgun (WGS) entry which is preliminary data.</text>
</comment>
<proteinExistence type="predicted"/>
<protein>
    <recommendedName>
        <fullName evidence="4">DUF3617 domain-containing protein</fullName>
    </recommendedName>
</protein>
<dbReference type="RefSeq" id="WP_096342690.1">
    <property type="nucleotide sequence ID" value="NZ_NWMW01000001.1"/>
</dbReference>
<evidence type="ECO:0008006" key="4">
    <source>
        <dbReference type="Google" id="ProtNLM"/>
    </source>
</evidence>
<dbReference type="EMBL" id="NWMW01000001">
    <property type="protein sequence ID" value="PCD04296.1"/>
    <property type="molecule type" value="Genomic_DNA"/>
</dbReference>
<dbReference type="InterPro" id="IPR046033">
    <property type="entry name" value="DUF5991"/>
</dbReference>
<keyword evidence="3" id="KW-1185">Reference proteome</keyword>
<name>A0A2A4B9F9_9SPHN</name>
<dbReference type="Pfam" id="PF19453">
    <property type="entry name" value="DUF5991"/>
    <property type="match status" value="1"/>
</dbReference>
<sequence length="158" mass="16796">MNTTFLGARSVALTIAAATAAASLPTAAAAQVAGWHGRYVWEEDVGRRGGTDPGDSIAAFITYRLQVGPNAGSTGCRLEGQGLQTNKRILCTITPQRGSAIVKFYGYGPDNMFDDGYRRGQTLFTLTRGPRGITTTLQALKPSNRATPRSGTLFRRAG</sequence>
<evidence type="ECO:0000313" key="2">
    <source>
        <dbReference type="EMBL" id="PCD04296.1"/>
    </source>
</evidence>
<accession>A0A2A4B9F9</accession>
<reference evidence="2 3" key="1">
    <citation type="submission" date="2017-09" db="EMBL/GenBank/DDBJ databases">
        <title>Sphingomonas spermidinifaciens 9NM-10, whole genome shotgun sequence.</title>
        <authorList>
            <person name="Feng G."/>
            <person name="Zhu H."/>
        </authorList>
    </citation>
    <scope>NUCLEOTIDE SEQUENCE [LARGE SCALE GENOMIC DNA]</scope>
    <source>
        <strain evidence="2 3">9NM-10</strain>
    </source>
</reference>
<feature type="signal peptide" evidence="1">
    <location>
        <begin position="1"/>
        <end position="28"/>
    </location>
</feature>
<organism evidence="2 3">
    <name type="scientific">Sphingomonas spermidinifaciens</name>
    <dbReference type="NCBI Taxonomy" id="1141889"/>
    <lineage>
        <taxon>Bacteria</taxon>
        <taxon>Pseudomonadati</taxon>
        <taxon>Pseudomonadota</taxon>
        <taxon>Alphaproteobacteria</taxon>
        <taxon>Sphingomonadales</taxon>
        <taxon>Sphingomonadaceae</taxon>
        <taxon>Sphingomonas</taxon>
    </lineage>
</organism>
<dbReference type="AlphaFoldDB" id="A0A2A4B9F9"/>
<dbReference type="OrthoDB" id="7567271at2"/>
<feature type="chain" id="PRO_5013285863" description="DUF3617 domain-containing protein" evidence="1">
    <location>
        <begin position="29"/>
        <end position="158"/>
    </location>
</feature>
<dbReference type="Proteomes" id="UP000218366">
    <property type="component" value="Unassembled WGS sequence"/>
</dbReference>
<keyword evidence="1" id="KW-0732">Signal</keyword>
<evidence type="ECO:0000313" key="3">
    <source>
        <dbReference type="Proteomes" id="UP000218366"/>
    </source>
</evidence>
<evidence type="ECO:0000256" key="1">
    <source>
        <dbReference type="SAM" id="SignalP"/>
    </source>
</evidence>
<gene>
    <name evidence="2" type="ORF">COC42_08425</name>
</gene>